<dbReference type="GO" id="GO:0003676">
    <property type="term" value="F:nucleic acid binding"/>
    <property type="evidence" value="ECO:0007669"/>
    <property type="project" value="InterPro"/>
</dbReference>
<dbReference type="KEGG" id="tca:658657"/>
<feature type="coiled-coil region" evidence="1">
    <location>
        <begin position="129"/>
        <end position="170"/>
    </location>
</feature>
<feature type="region of interest" description="Disordered" evidence="2">
    <location>
        <begin position="378"/>
        <end position="454"/>
    </location>
</feature>
<dbReference type="PANTHER" id="PTHR15577:SF2">
    <property type="entry name" value="ZINC FINGER PROTEIN 318"/>
    <property type="match status" value="1"/>
</dbReference>
<keyword evidence="1" id="KW-0175">Coiled coil</keyword>
<evidence type="ECO:0000259" key="3">
    <source>
        <dbReference type="SMART" id="SM00451"/>
    </source>
</evidence>
<organism evidence="4 5">
    <name type="scientific">Tribolium castaneum</name>
    <name type="common">Red flour beetle</name>
    <dbReference type="NCBI Taxonomy" id="7070"/>
    <lineage>
        <taxon>Eukaryota</taxon>
        <taxon>Metazoa</taxon>
        <taxon>Ecdysozoa</taxon>
        <taxon>Arthropoda</taxon>
        <taxon>Hexapoda</taxon>
        <taxon>Insecta</taxon>
        <taxon>Pterygota</taxon>
        <taxon>Neoptera</taxon>
        <taxon>Endopterygota</taxon>
        <taxon>Coleoptera</taxon>
        <taxon>Polyphaga</taxon>
        <taxon>Cucujiformia</taxon>
        <taxon>Tenebrionidae</taxon>
        <taxon>Tenebrionidae incertae sedis</taxon>
        <taxon>Tribolium</taxon>
    </lineage>
</organism>
<accession>A0A139WIN5</accession>
<protein>
    <recommendedName>
        <fullName evidence="3">U1-type domain-containing protein</fullName>
    </recommendedName>
</protein>
<feature type="domain" description="U1-type" evidence="3">
    <location>
        <begin position="325"/>
        <end position="359"/>
    </location>
</feature>
<feature type="compositionally biased region" description="Pro residues" evidence="2">
    <location>
        <begin position="613"/>
        <end position="627"/>
    </location>
</feature>
<dbReference type="InParanoid" id="A0A139WIN5"/>
<keyword evidence="5" id="KW-1185">Reference proteome</keyword>
<feature type="compositionally biased region" description="Basic and acidic residues" evidence="2">
    <location>
        <begin position="378"/>
        <end position="394"/>
    </location>
</feature>
<dbReference type="STRING" id="7070.A0A139WIN5"/>
<evidence type="ECO:0000313" key="5">
    <source>
        <dbReference type="Proteomes" id="UP000007266"/>
    </source>
</evidence>
<feature type="compositionally biased region" description="Pro residues" evidence="2">
    <location>
        <begin position="848"/>
        <end position="857"/>
    </location>
</feature>
<evidence type="ECO:0000256" key="2">
    <source>
        <dbReference type="SAM" id="MobiDB-lite"/>
    </source>
</evidence>
<feature type="domain" description="U1-type" evidence="3">
    <location>
        <begin position="252"/>
        <end position="286"/>
    </location>
</feature>
<dbReference type="OrthoDB" id="10072641at2759"/>
<dbReference type="Proteomes" id="UP000007266">
    <property type="component" value="Linkage group 4"/>
</dbReference>
<feature type="compositionally biased region" description="Basic and acidic residues" evidence="2">
    <location>
        <begin position="631"/>
        <end position="677"/>
    </location>
</feature>
<gene>
    <name evidence="4" type="primary">AUGUSTUS-3.0.2_30714</name>
    <name evidence="4" type="ORF">TcasGA2_TC030714</name>
</gene>
<feature type="compositionally biased region" description="Low complexity" evidence="2">
    <location>
        <begin position="428"/>
        <end position="438"/>
    </location>
</feature>
<feature type="compositionally biased region" description="Pro residues" evidence="2">
    <location>
        <begin position="748"/>
        <end position="765"/>
    </location>
</feature>
<name>A0A139WIN5_TRICA</name>
<feature type="compositionally biased region" description="Polar residues" evidence="2">
    <location>
        <begin position="505"/>
        <end position="514"/>
    </location>
</feature>
<feature type="compositionally biased region" description="Basic and acidic residues" evidence="2">
    <location>
        <begin position="515"/>
        <end position="605"/>
    </location>
</feature>
<dbReference type="PANTHER" id="PTHR15577">
    <property type="entry name" value="ZINC FINGER CONTAINING PROTEIN"/>
    <property type="match status" value="1"/>
</dbReference>
<dbReference type="InterPro" id="IPR003604">
    <property type="entry name" value="Matrin/U1-like-C_Znf_C2H2"/>
</dbReference>
<evidence type="ECO:0000313" key="4">
    <source>
        <dbReference type="EMBL" id="KYB27772.1"/>
    </source>
</evidence>
<sequence>MVDGCRVNDEHLRPARNGKVRVTPKIIINKKFFTSLLSEPRYAMYNNNNQYSGQGYQSTYPQYQQSYNSNYGYEGYPQSQYMNTNVQPVPPGEEYPQNNWAPVGGYHNNVPAQASSTTFDGKNEDEGVAQERKAQNAQLIKQREEYVRKARVLRRELELLRNQKHEIMSENSSQRDMELILKENVKLQDEIQTKMKAIHNVIEMLSSIIKDGSKISDLEAQLDESPKTHHKNHVKSDSVDPAIKYNYMHYDPELHWCRMCDEFPKTAKDFLLHLQSDKHRNNIQENDVGDNTPWHKLPPEPELPCYEGAPKKRIPIRGLQFFISAPAWYCKLCDTWIGDLHCASHHLKSQAHFQNYANFVEQNPHWEIEWLKDREKAMARNERRGRSSDSDSDKKKKKHRNKRSSMESSSKDKKKKKRSKKRRKHSSDTSSSSSSSDSSSEEEENNDKSKSIRVVMRNMKVQSIMNEDLSGKWEMLERLVDQHKKKEEMQKSKEAQKREQPEDNLINQWMTVSEPQEKEKVLLDNLKDRMKQKQELERAKYAEMEKKQREKEREERELKERKSREEQEAKERYERERRERDREEYERIRDKDRNQVRFKPKDRENYRKRKTPSPSPERPPEKPPQPPQQRQSKERRETPSKEETRERKNSRENGRESQERPRSRSRSEERRQNESKKPSGPPTKRLPFIGRMPLFKNKKVEEKVEKEIKKEDYDLPRVTRFQPGNLARAFLPQPDVVCFPKLSSYPPISAPPPPSVSQPDPPAPPKISEDKPPKAPPAPKIGSSEIDDKKSPEKEEEMYEDPSQMMMNQYYSDYSAMYSQMYDYSQCQEEPPQPPPPDDIPLAHTMPLQPPPLPPNDPSEDLAMLGISADDMAAQSF</sequence>
<dbReference type="SMART" id="SM00451">
    <property type="entry name" value="ZnF_U1"/>
    <property type="match status" value="2"/>
</dbReference>
<dbReference type="GO" id="GO:0008270">
    <property type="term" value="F:zinc ion binding"/>
    <property type="evidence" value="ECO:0007669"/>
    <property type="project" value="InterPro"/>
</dbReference>
<feature type="compositionally biased region" description="Basic residues" evidence="2">
    <location>
        <begin position="412"/>
        <end position="425"/>
    </location>
</feature>
<dbReference type="EMBL" id="KQ971338">
    <property type="protein sequence ID" value="KYB27772.1"/>
    <property type="molecule type" value="Genomic_DNA"/>
</dbReference>
<dbReference type="InterPro" id="IPR055309">
    <property type="entry name" value="Znf318-like"/>
</dbReference>
<proteinExistence type="predicted"/>
<feature type="region of interest" description="Disordered" evidence="2">
    <location>
        <begin position="740"/>
        <end position="804"/>
    </location>
</feature>
<dbReference type="AlphaFoldDB" id="A0A139WIN5"/>
<dbReference type="OMA" id="QLYDTHV"/>
<feature type="region of interest" description="Disordered" evidence="2">
    <location>
        <begin position="823"/>
        <end position="877"/>
    </location>
</feature>
<evidence type="ECO:0000256" key="1">
    <source>
        <dbReference type="SAM" id="Coils"/>
    </source>
</evidence>
<feature type="compositionally biased region" description="Basic and acidic residues" evidence="2">
    <location>
        <begin position="484"/>
        <end position="501"/>
    </location>
</feature>
<reference evidence="4 5" key="2">
    <citation type="journal article" date="2010" name="Nucleic Acids Res.">
        <title>BeetleBase in 2010: revisions to provide comprehensive genomic information for Tribolium castaneum.</title>
        <authorList>
            <person name="Kim H.S."/>
            <person name="Murphy T."/>
            <person name="Xia J."/>
            <person name="Caragea D."/>
            <person name="Park Y."/>
            <person name="Beeman R.W."/>
            <person name="Lorenzen M.D."/>
            <person name="Butcher S."/>
            <person name="Manak J.R."/>
            <person name="Brown S.J."/>
        </authorList>
    </citation>
    <scope>GENOME REANNOTATION</scope>
    <source>
        <strain evidence="4 5">Georgia GA2</strain>
    </source>
</reference>
<reference evidence="4 5" key="1">
    <citation type="journal article" date="2008" name="Nature">
        <title>The genome of the model beetle and pest Tribolium castaneum.</title>
        <authorList>
            <consortium name="Tribolium Genome Sequencing Consortium"/>
            <person name="Richards S."/>
            <person name="Gibbs R.A."/>
            <person name="Weinstock G.M."/>
            <person name="Brown S.J."/>
            <person name="Denell R."/>
            <person name="Beeman R.W."/>
            <person name="Gibbs R."/>
            <person name="Beeman R.W."/>
            <person name="Brown S.J."/>
            <person name="Bucher G."/>
            <person name="Friedrich M."/>
            <person name="Grimmelikhuijzen C.J."/>
            <person name="Klingler M."/>
            <person name="Lorenzen M."/>
            <person name="Richards S."/>
            <person name="Roth S."/>
            <person name="Schroder R."/>
            <person name="Tautz D."/>
            <person name="Zdobnov E.M."/>
            <person name="Muzny D."/>
            <person name="Gibbs R.A."/>
            <person name="Weinstock G.M."/>
            <person name="Attaway T."/>
            <person name="Bell S."/>
            <person name="Buhay C.J."/>
            <person name="Chandrabose M.N."/>
            <person name="Chavez D."/>
            <person name="Clerk-Blankenburg K.P."/>
            <person name="Cree A."/>
            <person name="Dao M."/>
            <person name="Davis C."/>
            <person name="Chacko J."/>
            <person name="Dinh H."/>
            <person name="Dugan-Rocha S."/>
            <person name="Fowler G."/>
            <person name="Garner T.T."/>
            <person name="Garnes J."/>
            <person name="Gnirke A."/>
            <person name="Hawes A."/>
            <person name="Hernandez J."/>
            <person name="Hines S."/>
            <person name="Holder M."/>
            <person name="Hume J."/>
            <person name="Jhangiani S.N."/>
            <person name="Joshi V."/>
            <person name="Khan Z.M."/>
            <person name="Jackson L."/>
            <person name="Kovar C."/>
            <person name="Kowis A."/>
            <person name="Lee S."/>
            <person name="Lewis L.R."/>
            <person name="Margolis J."/>
            <person name="Morgan M."/>
            <person name="Nazareth L.V."/>
            <person name="Nguyen N."/>
            <person name="Okwuonu G."/>
            <person name="Parker D."/>
            <person name="Richards S."/>
            <person name="Ruiz S.J."/>
            <person name="Santibanez J."/>
            <person name="Savard J."/>
            <person name="Scherer S.E."/>
            <person name="Schneider B."/>
            <person name="Sodergren E."/>
            <person name="Tautz D."/>
            <person name="Vattahil S."/>
            <person name="Villasana D."/>
            <person name="White C.S."/>
            <person name="Wright R."/>
            <person name="Park Y."/>
            <person name="Beeman R.W."/>
            <person name="Lord J."/>
            <person name="Oppert B."/>
            <person name="Lorenzen M."/>
            <person name="Brown S."/>
            <person name="Wang L."/>
            <person name="Savard J."/>
            <person name="Tautz D."/>
            <person name="Richards S."/>
            <person name="Weinstock G."/>
            <person name="Gibbs R.A."/>
            <person name="Liu Y."/>
            <person name="Worley K."/>
            <person name="Weinstock G."/>
            <person name="Elsik C.G."/>
            <person name="Reese J.T."/>
            <person name="Elhaik E."/>
            <person name="Landan G."/>
            <person name="Graur D."/>
            <person name="Arensburger P."/>
            <person name="Atkinson P."/>
            <person name="Beeman R.W."/>
            <person name="Beidler J."/>
            <person name="Brown S.J."/>
            <person name="Demuth J.P."/>
            <person name="Drury D.W."/>
            <person name="Du Y.Z."/>
            <person name="Fujiwara H."/>
            <person name="Lorenzen M."/>
            <person name="Maselli V."/>
            <person name="Osanai M."/>
            <person name="Park Y."/>
            <person name="Robertson H.M."/>
            <person name="Tu Z."/>
            <person name="Wang J.J."/>
            <person name="Wang S."/>
            <person name="Richards S."/>
            <person name="Song H."/>
            <person name="Zhang L."/>
            <person name="Sodergren E."/>
            <person name="Werner D."/>
            <person name="Stanke M."/>
            <person name="Morgenstern B."/>
            <person name="Solovyev V."/>
            <person name="Kosarev P."/>
            <person name="Brown G."/>
            <person name="Chen H.C."/>
            <person name="Ermolaeva O."/>
            <person name="Hlavina W."/>
            <person name="Kapustin Y."/>
            <person name="Kiryutin B."/>
            <person name="Kitts P."/>
            <person name="Maglott D."/>
            <person name="Pruitt K."/>
            <person name="Sapojnikov V."/>
            <person name="Souvorov A."/>
            <person name="Mackey A.J."/>
            <person name="Waterhouse R.M."/>
            <person name="Wyder S."/>
            <person name="Zdobnov E.M."/>
            <person name="Zdobnov E.M."/>
            <person name="Wyder S."/>
            <person name="Kriventseva E.V."/>
            <person name="Kadowaki T."/>
            <person name="Bork P."/>
            <person name="Aranda M."/>
            <person name="Bao R."/>
            <person name="Beermann A."/>
            <person name="Berns N."/>
            <person name="Bolognesi R."/>
            <person name="Bonneton F."/>
            <person name="Bopp D."/>
            <person name="Brown S.J."/>
            <person name="Bucher G."/>
            <person name="Butts T."/>
            <person name="Chaumot A."/>
            <person name="Denell R.E."/>
            <person name="Ferrier D.E."/>
            <person name="Friedrich M."/>
            <person name="Gordon C.M."/>
            <person name="Jindra M."/>
            <person name="Klingler M."/>
            <person name="Lan Q."/>
            <person name="Lattorff H.M."/>
            <person name="Laudet V."/>
            <person name="von Levetsow C."/>
            <person name="Liu Z."/>
            <person name="Lutz R."/>
            <person name="Lynch J.A."/>
            <person name="da Fonseca R.N."/>
            <person name="Posnien N."/>
            <person name="Reuter R."/>
            <person name="Roth S."/>
            <person name="Savard J."/>
            <person name="Schinko J.B."/>
            <person name="Schmitt C."/>
            <person name="Schoppmeier M."/>
            <person name="Schroder R."/>
            <person name="Shippy T.D."/>
            <person name="Simonnet F."/>
            <person name="Marques-Souza H."/>
            <person name="Tautz D."/>
            <person name="Tomoyasu Y."/>
            <person name="Trauner J."/>
            <person name="Van der Zee M."/>
            <person name="Vervoort M."/>
            <person name="Wittkopp N."/>
            <person name="Wimmer E.A."/>
            <person name="Yang X."/>
            <person name="Jones A.K."/>
            <person name="Sattelle D.B."/>
            <person name="Ebert P.R."/>
            <person name="Nelson D."/>
            <person name="Scott J.G."/>
            <person name="Beeman R.W."/>
            <person name="Muthukrishnan S."/>
            <person name="Kramer K.J."/>
            <person name="Arakane Y."/>
            <person name="Beeman R.W."/>
            <person name="Zhu Q."/>
            <person name="Hogenkamp D."/>
            <person name="Dixit R."/>
            <person name="Oppert B."/>
            <person name="Jiang H."/>
            <person name="Zou Z."/>
            <person name="Marshall J."/>
            <person name="Elpidina E."/>
            <person name="Vinokurov K."/>
            <person name="Oppert C."/>
            <person name="Zou Z."/>
            <person name="Evans J."/>
            <person name="Lu Z."/>
            <person name="Zhao P."/>
            <person name="Sumathipala N."/>
            <person name="Altincicek B."/>
            <person name="Vilcinskas A."/>
            <person name="Williams M."/>
            <person name="Hultmark D."/>
            <person name="Hetru C."/>
            <person name="Jiang H."/>
            <person name="Grimmelikhuijzen C.J."/>
            <person name="Hauser F."/>
            <person name="Cazzamali G."/>
            <person name="Williamson M."/>
            <person name="Park Y."/>
            <person name="Li B."/>
            <person name="Tanaka Y."/>
            <person name="Predel R."/>
            <person name="Neupert S."/>
            <person name="Schachtner J."/>
            <person name="Verleyen P."/>
            <person name="Raible F."/>
            <person name="Bork P."/>
            <person name="Friedrich M."/>
            <person name="Walden K.K."/>
            <person name="Robertson H.M."/>
            <person name="Angeli S."/>
            <person name="Foret S."/>
            <person name="Bucher G."/>
            <person name="Schuetz S."/>
            <person name="Maleszka R."/>
            <person name="Wimmer E.A."/>
            <person name="Beeman R.W."/>
            <person name="Lorenzen M."/>
            <person name="Tomoyasu Y."/>
            <person name="Miller S.C."/>
            <person name="Grossmann D."/>
            <person name="Bucher G."/>
        </authorList>
    </citation>
    <scope>NUCLEOTIDE SEQUENCE [LARGE SCALE GENOMIC DNA]</scope>
    <source>
        <strain evidence="4 5">Georgia GA2</strain>
    </source>
</reference>
<feature type="region of interest" description="Disordered" evidence="2">
    <location>
        <begin position="484"/>
        <end position="701"/>
    </location>
</feature>